<dbReference type="InterPro" id="IPR010065">
    <property type="entry name" value="AA_ABC_transptr_permease_3TM"/>
</dbReference>
<dbReference type="KEGG" id="bapa:BBC0178_003890"/>
<sequence length="228" mass="25758">METKVKAMFNYKFQWGTVWQHINQLLAGAWVSLYTTAICMVLSILIGLVLLVMRRSTNRPLAAIAITWISIARNTPALLQLYFLYFGFGAFGIFISSWWALLIGITFNSAGYLAENFRGGLQAVPETQTCAARSLGMTAFQSFHLVVVPQLLRVVYYPLTNQLIWALLMTSLGVVVGLDKDLMAVTKTLADSSYRTFEYFFAAAVIYYIMSKMLLILARLSAWKILRY</sequence>
<feature type="domain" description="ABC transmembrane type-1" evidence="10">
    <location>
        <begin position="29"/>
        <end position="218"/>
    </location>
</feature>
<comment type="similarity">
    <text evidence="2">Belongs to the binding-protein-dependent transport system permease family. HisMQ subfamily.</text>
</comment>
<evidence type="ECO:0000313" key="11">
    <source>
        <dbReference type="EMBL" id="AQT41891.1"/>
    </source>
</evidence>
<dbReference type="NCBIfam" id="TIGR01726">
    <property type="entry name" value="HEQRo_perm_3TM"/>
    <property type="match status" value="1"/>
</dbReference>
<keyword evidence="3 9" id="KW-0813">Transport</keyword>
<keyword evidence="6" id="KW-0029">Amino-acid transport</keyword>
<dbReference type="AlphaFoldDB" id="A0A1U9M8U1"/>
<evidence type="ECO:0000256" key="5">
    <source>
        <dbReference type="ARBA" id="ARBA00022692"/>
    </source>
</evidence>
<evidence type="ECO:0000256" key="4">
    <source>
        <dbReference type="ARBA" id="ARBA00022475"/>
    </source>
</evidence>
<dbReference type="PANTHER" id="PTHR30614:SF0">
    <property type="entry name" value="L-CYSTINE TRANSPORT SYSTEM PERMEASE PROTEIN TCYL"/>
    <property type="match status" value="1"/>
</dbReference>
<dbReference type="PROSITE" id="PS50928">
    <property type="entry name" value="ABC_TM1"/>
    <property type="match status" value="1"/>
</dbReference>
<reference evidence="11 12" key="1">
    <citation type="submission" date="2016-11" db="EMBL/GenBank/DDBJ databases">
        <title>Comparative genomics of Bartonella apis.</title>
        <authorList>
            <person name="Engel P."/>
        </authorList>
    </citation>
    <scope>NUCLEOTIDE SEQUENCE [LARGE SCALE GENOMIC DNA]</scope>
    <source>
        <strain evidence="11 12">BBC0178</strain>
    </source>
</reference>
<evidence type="ECO:0000259" key="10">
    <source>
        <dbReference type="PROSITE" id="PS50928"/>
    </source>
</evidence>
<dbReference type="InterPro" id="IPR035906">
    <property type="entry name" value="MetI-like_sf"/>
</dbReference>
<keyword evidence="8 9" id="KW-0472">Membrane</keyword>
<evidence type="ECO:0000256" key="2">
    <source>
        <dbReference type="ARBA" id="ARBA00010072"/>
    </source>
</evidence>
<name>A0A1U9M8U1_9HYPH</name>
<organism evidence="11 12">
    <name type="scientific">Bartonella apihabitans</name>
    <dbReference type="NCBI Taxonomy" id="2750929"/>
    <lineage>
        <taxon>Bacteria</taxon>
        <taxon>Pseudomonadati</taxon>
        <taxon>Pseudomonadota</taxon>
        <taxon>Alphaproteobacteria</taxon>
        <taxon>Hyphomicrobiales</taxon>
        <taxon>Bartonellaceae</taxon>
        <taxon>Bartonella</taxon>
    </lineage>
</organism>
<dbReference type="EMBL" id="CP015820">
    <property type="protein sequence ID" value="AQT41891.1"/>
    <property type="molecule type" value="Genomic_DNA"/>
</dbReference>
<dbReference type="GO" id="GO:0043190">
    <property type="term" value="C:ATP-binding cassette (ABC) transporter complex"/>
    <property type="evidence" value="ECO:0007669"/>
    <property type="project" value="InterPro"/>
</dbReference>
<feature type="transmembrane region" description="Helical" evidence="9">
    <location>
        <begin position="155"/>
        <end position="178"/>
    </location>
</feature>
<evidence type="ECO:0000256" key="7">
    <source>
        <dbReference type="ARBA" id="ARBA00022989"/>
    </source>
</evidence>
<dbReference type="Pfam" id="PF00528">
    <property type="entry name" value="BPD_transp_1"/>
    <property type="match status" value="1"/>
</dbReference>
<keyword evidence="5 9" id="KW-0812">Transmembrane</keyword>
<dbReference type="PANTHER" id="PTHR30614">
    <property type="entry name" value="MEMBRANE COMPONENT OF AMINO ACID ABC TRANSPORTER"/>
    <property type="match status" value="1"/>
</dbReference>
<dbReference type="SUPFAM" id="SSF161098">
    <property type="entry name" value="MetI-like"/>
    <property type="match status" value="1"/>
</dbReference>
<evidence type="ECO:0000256" key="1">
    <source>
        <dbReference type="ARBA" id="ARBA00004429"/>
    </source>
</evidence>
<feature type="transmembrane region" description="Helical" evidence="9">
    <location>
        <begin position="199"/>
        <end position="222"/>
    </location>
</feature>
<keyword evidence="4" id="KW-1003">Cell membrane</keyword>
<dbReference type="InterPro" id="IPR000515">
    <property type="entry name" value="MetI-like"/>
</dbReference>
<dbReference type="Gene3D" id="1.10.3720.10">
    <property type="entry name" value="MetI-like"/>
    <property type="match status" value="1"/>
</dbReference>
<feature type="transmembrane region" description="Helical" evidence="9">
    <location>
        <begin position="82"/>
        <end position="107"/>
    </location>
</feature>
<dbReference type="CDD" id="cd06261">
    <property type="entry name" value="TM_PBP2"/>
    <property type="match status" value="1"/>
</dbReference>
<dbReference type="Proteomes" id="UP000189660">
    <property type="component" value="Chromosome"/>
</dbReference>
<evidence type="ECO:0000313" key="12">
    <source>
        <dbReference type="Proteomes" id="UP000189660"/>
    </source>
</evidence>
<keyword evidence="7 9" id="KW-1133">Transmembrane helix</keyword>
<proteinExistence type="inferred from homology"/>
<keyword evidence="12" id="KW-1185">Reference proteome</keyword>
<evidence type="ECO:0000256" key="6">
    <source>
        <dbReference type="ARBA" id="ARBA00022970"/>
    </source>
</evidence>
<evidence type="ECO:0000256" key="9">
    <source>
        <dbReference type="RuleBase" id="RU363032"/>
    </source>
</evidence>
<accession>A0A1U9M8U1</accession>
<feature type="transmembrane region" description="Helical" evidence="9">
    <location>
        <begin position="29"/>
        <end position="52"/>
    </location>
</feature>
<gene>
    <name evidence="11" type="ORF">BBC0178_003890</name>
</gene>
<comment type="subcellular location">
    <subcellularLocation>
        <location evidence="1">Cell inner membrane</location>
        <topology evidence="1">Multi-pass membrane protein</topology>
    </subcellularLocation>
    <subcellularLocation>
        <location evidence="9">Cell membrane</location>
        <topology evidence="9">Multi-pass membrane protein</topology>
    </subcellularLocation>
</comment>
<evidence type="ECO:0000256" key="3">
    <source>
        <dbReference type="ARBA" id="ARBA00022448"/>
    </source>
</evidence>
<dbReference type="GO" id="GO:0015184">
    <property type="term" value="F:L-cystine transmembrane transporter activity"/>
    <property type="evidence" value="ECO:0007669"/>
    <property type="project" value="TreeGrafter"/>
</dbReference>
<evidence type="ECO:0000256" key="8">
    <source>
        <dbReference type="ARBA" id="ARBA00023136"/>
    </source>
</evidence>
<dbReference type="InterPro" id="IPR043429">
    <property type="entry name" value="ArtM/GltK/GlnP/TcyL/YhdX-like"/>
</dbReference>
<protein>
    <submittedName>
        <fullName evidence="11">Amino acid ABC transporter membrane protein 1, PAAT family</fullName>
    </submittedName>
</protein>